<organism evidence="1 2">
    <name type="scientific">Candidatus Syntropharchaeum butanivorans</name>
    <dbReference type="NCBI Taxonomy" id="1839936"/>
    <lineage>
        <taxon>Archaea</taxon>
        <taxon>Methanobacteriati</taxon>
        <taxon>Methanobacteriota</taxon>
        <taxon>Stenosarchaea group</taxon>
        <taxon>Methanomicrobia</taxon>
        <taxon>Methanosarcinales</taxon>
        <taxon>ANME-2 cluster</taxon>
        <taxon>Candidatus Syntropharchaeum</taxon>
    </lineage>
</organism>
<proteinExistence type="predicted"/>
<gene>
    <name evidence="1" type="ORF">SBU_000387</name>
</gene>
<sequence length="39" mass="4555">MIKDYLTPRVEVGRQRRVIVYERCTGRYQDPGPESDATV</sequence>
<name>A0A1F2P587_9EURY</name>
<evidence type="ECO:0000313" key="2">
    <source>
        <dbReference type="Proteomes" id="UP000185779"/>
    </source>
</evidence>
<dbReference type="STRING" id="1839936.SBU_000387"/>
<dbReference type="AlphaFoldDB" id="A0A1F2P587"/>
<comment type="caution">
    <text evidence="1">The sequence shown here is derived from an EMBL/GenBank/DDBJ whole genome shotgun (WGS) entry which is preliminary data.</text>
</comment>
<accession>A0A1F2P587</accession>
<dbReference type="EMBL" id="LYOR01000002">
    <property type="protein sequence ID" value="OFV66420.1"/>
    <property type="molecule type" value="Genomic_DNA"/>
</dbReference>
<protein>
    <submittedName>
        <fullName evidence="1">Uncharacterized protein</fullName>
    </submittedName>
</protein>
<reference evidence="1" key="1">
    <citation type="submission" date="2016-05" db="EMBL/GenBank/DDBJ databases">
        <title>Microbial consortia oxidize butane by reversing methanogenesis.</title>
        <authorList>
            <person name="Laso-Perez R."/>
            <person name="Richter M."/>
            <person name="Wegener G."/>
            <person name="Musat F."/>
        </authorList>
    </citation>
    <scope>NUCLEOTIDE SEQUENCE [LARGE SCALE GENOMIC DNA]</scope>
    <source>
        <strain evidence="1">BOX1</strain>
    </source>
</reference>
<dbReference type="Proteomes" id="UP000185779">
    <property type="component" value="Unassembled WGS sequence"/>
</dbReference>
<evidence type="ECO:0000313" key="1">
    <source>
        <dbReference type="EMBL" id="OFV66420.1"/>
    </source>
</evidence>
<keyword evidence="2" id="KW-1185">Reference proteome</keyword>